<dbReference type="GO" id="GO:0005524">
    <property type="term" value="F:ATP binding"/>
    <property type="evidence" value="ECO:0007669"/>
    <property type="project" value="UniProtKB-UniRule"/>
</dbReference>
<gene>
    <name evidence="13" type="primary">lpxK</name>
    <name evidence="14" type="ORF">N425_13140</name>
</gene>
<keyword evidence="7 13" id="KW-0808">Transferase</keyword>
<evidence type="ECO:0000256" key="1">
    <source>
        <dbReference type="ARBA" id="ARBA00002274"/>
    </source>
</evidence>
<keyword evidence="6 13" id="KW-0441">Lipid A biosynthesis</keyword>
<evidence type="ECO:0000256" key="2">
    <source>
        <dbReference type="ARBA" id="ARBA00004870"/>
    </source>
</evidence>
<evidence type="ECO:0000256" key="3">
    <source>
        <dbReference type="ARBA" id="ARBA00012071"/>
    </source>
</evidence>
<dbReference type="SUPFAM" id="SSF52540">
    <property type="entry name" value="P-loop containing nucleoside triphosphate hydrolases"/>
    <property type="match status" value="1"/>
</dbReference>
<dbReference type="HAMAP" id="MF_00409">
    <property type="entry name" value="LpxK"/>
    <property type="match status" value="1"/>
</dbReference>
<name>W2C0R7_9BACT</name>
<dbReference type="PANTHER" id="PTHR42724">
    <property type="entry name" value="TETRAACYLDISACCHARIDE 4'-KINASE"/>
    <property type="match status" value="1"/>
</dbReference>
<organism evidence="14 15">
    <name type="scientific">Tannerella sp. oral taxon BU063 isolate Cell 2</name>
    <dbReference type="NCBI Taxonomy" id="1411148"/>
    <lineage>
        <taxon>Bacteria</taxon>
        <taxon>Pseudomonadati</taxon>
        <taxon>Bacteroidota</taxon>
        <taxon>Bacteroidia</taxon>
        <taxon>Bacteroidales</taxon>
        <taxon>Tannerellaceae</taxon>
        <taxon>Tannerella</taxon>
    </lineage>
</organism>
<dbReference type="InterPro" id="IPR027417">
    <property type="entry name" value="P-loop_NTPase"/>
</dbReference>
<evidence type="ECO:0000313" key="14">
    <source>
        <dbReference type="EMBL" id="ETK00770.1"/>
    </source>
</evidence>
<reference evidence="14 15" key="1">
    <citation type="submission" date="2013-11" db="EMBL/GenBank/DDBJ databases">
        <title>Single cell genomics of uncultured Tannerella BU063 (oral taxon 286).</title>
        <authorList>
            <person name="Beall C.J."/>
            <person name="Campbell A.G."/>
            <person name="Griffen A.L."/>
            <person name="Podar M."/>
            <person name="Leys E.J."/>
        </authorList>
    </citation>
    <scope>NUCLEOTIDE SEQUENCE [LARGE SCALE GENOMIC DNA]</scope>
    <source>
        <strain evidence="14">Cell 2</strain>
    </source>
</reference>
<comment type="similarity">
    <text evidence="13">Belongs to the LpxK family.</text>
</comment>
<dbReference type="GO" id="GO:0009245">
    <property type="term" value="P:lipid A biosynthetic process"/>
    <property type="evidence" value="ECO:0007669"/>
    <property type="project" value="UniProtKB-UniRule"/>
</dbReference>
<dbReference type="GO" id="GO:0005886">
    <property type="term" value="C:plasma membrane"/>
    <property type="evidence" value="ECO:0007669"/>
    <property type="project" value="TreeGrafter"/>
</dbReference>
<dbReference type="EC" id="2.7.1.130" evidence="3 13"/>
<evidence type="ECO:0000256" key="13">
    <source>
        <dbReference type="HAMAP-Rule" id="MF_00409"/>
    </source>
</evidence>
<keyword evidence="10 13" id="KW-0067">ATP-binding</keyword>
<keyword evidence="11 13" id="KW-0443">Lipid metabolism</keyword>
<dbReference type="EMBL" id="AYUF01000495">
    <property type="protein sequence ID" value="ETK00770.1"/>
    <property type="molecule type" value="Genomic_DNA"/>
</dbReference>
<dbReference type="PANTHER" id="PTHR42724:SF1">
    <property type="entry name" value="TETRAACYLDISACCHARIDE 4'-KINASE, MITOCHONDRIAL-RELATED"/>
    <property type="match status" value="1"/>
</dbReference>
<comment type="function">
    <text evidence="1 13">Transfers the gamma-phosphate of ATP to the 4'-position of a tetraacyldisaccharide 1-phosphate intermediate (termed DS-1-P) to form tetraacyldisaccharide 1,4'-bis-phosphate (lipid IVA).</text>
</comment>
<evidence type="ECO:0000256" key="7">
    <source>
        <dbReference type="ARBA" id="ARBA00022679"/>
    </source>
</evidence>
<dbReference type="PATRIC" id="fig|1411148.3.peg.2199"/>
<keyword evidence="9 13" id="KW-0418">Kinase</keyword>
<protein>
    <recommendedName>
        <fullName evidence="4 13">Tetraacyldisaccharide 4'-kinase</fullName>
        <ecNumber evidence="3 13">2.7.1.130</ecNumber>
    </recommendedName>
    <alternativeName>
        <fullName evidence="12 13">Lipid A 4'-kinase</fullName>
    </alternativeName>
</protein>
<dbReference type="AlphaFoldDB" id="W2C0R7"/>
<dbReference type="InterPro" id="IPR003758">
    <property type="entry name" value="LpxK"/>
</dbReference>
<evidence type="ECO:0000256" key="4">
    <source>
        <dbReference type="ARBA" id="ARBA00016436"/>
    </source>
</evidence>
<sequence length="368" mass="41752">MKSNKTNKQYPVAWPLALCYGLGVRLRNLCFGLGILPSETYPIAVISVGNLSAGGAGKTPLVEYLVRLLSPRYRVAVLSRGYRRKTKGYVLASASSTARDIGDEPSQIKRKYPSVTVAVDGHRRRGMRRLLALPEAERPQVVVLDDAFQHRYVRPSLSILVTDSHRLFTRDRLLPVGTLREPRSGVRRADMVVVTKCDPGMKPIESRIIEDELRIDISRPRFFTSIAYRRLEGVWPEECPAREMSSLGADTDVLLIAGIADPSPLIEELRRHTEQVVALTFPDHHTFHRTDIDKIRAALKKQRPETLILCTEKDAERLRTTPLFPAEWHARTYALPIEATFLFGASSRFDEFVIRHVETIEKSHILRR</sequence>
<evidence type="ECO:0000256" key="11">
    <source>
        <dbReference type="ARBA" id="ARBA00023098"/>
    </source>
</evidence>
<accession>W2C0R7</accession>
<feature type="binding site" evidence="13">
    <location>
        <begin position="52"/>
        <end position="59"/>
    </location>
    <ligand>
        <name>ATP</name>
        <dbReference type="ChEBI" id="CHEBI:30616"/>
    </ligand>
</feature>
<dbReference type="Proteomes" id="UP000018837">
    <property type="component" value="Unassembled WGS sequence"/>
</dbReference>
<proteinExistence type="inferred from homology"/>
<evidence type="ECO:0000313" key="15">
    <source>
        <dbReference type="Proteomes" id="UP000018837"/>
    </source>
</evidence>
<evidence type="ECO:0000256" key="9">
    <source>
        <dbReference type="ARBA" id="ARBA00022777"/>
    </source>
</evidence>
<comment type="catalytic activity">
    <reaction evidence="13">
        <text>a lipid A disaccharide + ATP = a lipid IVA + ADP + H(+)</text>
        <dbReference type="Rhea" id="RHEA:67840"/>
        <dbReference type="ChEBI" id="CHEBI:15378"/>
        <dbReference type="ChEBI" id="CHEBI:30616"/>
        <dbReference type="ChEBI" id="CHEBI:176343"/>
        <dbReference type="ChEBI" id="CHEBI:176425"/>
        <dbReference type="ChEBI" id="CHEBI:456216"/>
        <dbReference type="EC" id="2.7.1.130"/>
    </reaction>
</comment>
<dbReference type="NCBIfam" id="TIGR00682">
    <property type="entry name" value="lpxK"/>
    <property type="match status" value="1"/>
</dbReference>
<keyword evidence="8 13" id="KW-0547">Nucleotide-binding</keyword>
<dbReference type="GO" id="GO:0009029">
    <property type="term" value="F:lipid-A 4'-kinase activity"/>
    <property type="evidence" value="ECO:0007669"/>
    <property type="project" value="UniProtKB-UniRule"/>
</dbReference>
<comment type="pathway">
    <text evidence="2 13">Glycolipid biosynthesis; lipid IV(A) biosynthesis; lipid IV(A) from (3R)-3-hydroxytetradecanoyl-[acyl-carrier-protein] and UDP-N-acetyl-alpha-D-glucosamine: step 6/6.</text>
</comment>
<evidence type="ECO:0000256" key="6">
    <source>
        <dbReference type="ARBA" id="ARBA00022556"/>
    </source>
</evidence>
<evidence type="ECO:0000256" key="10">
    <source>
        <dbReference type="ARBA" id="ARBA00022840"/>
    </source>
</evidence>
<evidence type="ECO:0000256" key="12">
    <source>
        <dbReference type="ARBA" id="ARBA00029757"/>
    </source>
</evidence>
<dbReference type="Pfam" id="PF02606">
    <property type="entry name" value="LpxK"/>
    <property type="match status" value="1"/>
</dbReference>
<evidence type="ECO:0000256" key="8">
    <source>
        <dbReference type="ARBA" id="ARBA00022741"/>
    </source>
</evidence>
<dbReference type="GO" id="GO:0009244">
    <property type="term" value="P:lipopolysaccharide core region biosynthetic process"/>
    <property type="evidence" value="ECO:0007669"/>
    <property type="project" value="TreeGrafter"/>
</dbReference>
<evidence type="ECO:0000256" key="5">
    <source>
        <dbReference type="ARBA" id="ARBA00022516"/>
    </source>
</evidence>
<keyword evidence="5 13" id="KW-0444">Lipid biosynthesis</keyword>
<dbReference type="UniPathway" id="UPA00359">
    <property type="reaction ID" value="UER00482"/>
</dbReference>
<comment type="caution">
    <text evidence="14">The sequence shown here is derived from an EMBL/GenBank/DDBJ whole genome shotgun (WGS) entry which is preliminary data.</text>
</comment>